<reference evidence="1" key="1">
    <citation type="journal article" date="2019" name="bioRxiv">
        <title>The Genome of the Zebra Mussel, Dreissena polymorpha: A Resource for Invasive Species Research.</title>
        <authorList>
            <person name="McCartney M.A."/>
            <person name="Auch B."/>
            <person name="Kono T."/>
            <person name="Mallez S."/>
            <person name="Zhang Y."/>
            <person name="Obille A."/>
            <person name="Becker A."/>
            <person name="Abrahante J.E."/>
            <person name="Garbe J."/>
            <person name="Badalamenti J.P."/>
            <person name="Herman A."/>
            <person name="Mangelson H."/>
            <person name="Liachko I."/>
            <person name="Sullivan S."/>
            <person name="Sone E.D."/>
            <person name="Koren S."/>
            <person name="Silverstein K.A.T."/>
            <person name="Beckman K.B."/>
            <person name="Gohl D.M."/>
        </authorList>
    </citation>
    <scope>NUCLEOTIDE SEQUENCE</scope>
    <source>
        <strain evidence="1">Duluth1</strain>
        <tissue evidence="1">Whole animal</tissue>
    </source>
</reference>
<gene>
    <name evidence="1" type="ORF">DPMN_036959</name>
</gene>
<reference evidence="1" key="2">
    <citation type="submission" date="2020-11" db="EMBL/GenBank/DDBJ databases">
        <authorList>
            <person name="McCartney M.A."/>
            <person name="Auch B."/>
            <person name="Kono T."/>
            <person name="Mallez S."/>
            <person name="Becker A."/>
            <person name="Gohl D.M."/>
            <person name="Silverstein K.A.T."/>
            <person name="Koren S."/>
            <person name="Bechman K.B."/>
            <person name="Herman A."/>
            <person name="Abrahante J.E."/>
            <person name="Garbe J."/>
        </authorList>
    </citation>
    <scope>NUCLEOTIDE SEQUENCE</scope>
    <source>
        <strain evidence="1">Duluth1</strain>
        <tissue evidence="1">Whole animal</tissue>
    </source>
</reference>
<dbReference type="AlphaFoldDB" id="A0A9D4RPC4"/>
<comment type="caution">
    <text evidence="1">The sequence shown here is derived from an EMBL/GenBank/DDBJ whole genome shotgun (WGS) entry which is preliminary data.</text>
</comment>
<evidence type="ECO:0000313" key="2">
    <source>
        <dbReference type="Proteomes" id="UP000828390"/>
    </source>
</evidence>
<keyword evidence="2" id="KW-1185">Reference proteome</keyword>
<accession>A0A9D4RPC4</accession>
<proteinExistence type="predicted"/>
<dbReference type="Proteomes" id="UP000828390">
    <property type="component" value="Unassembled WGS sequence"/>
</dbReference>
<name>A0A9D4RPC4_DREPO</name>
<evidence type="ECO:0000313" key="1">
    <source>
        <dbReference type="EMBL" id="KAH3873722.1"/>
    </source>
</evidence>
<sequence>MNPVKADAGYRPLNTSIFEAVPYLLHRADDQRVRLEHDNSTFWTTRTPPGDRKMKKASLFGHDSLGMTVPQGTIETGCRRGKKYLWTIRKTRHSS</sequence>
<protein>
    <submittedName>
        <fullName evidence="1">Uncharacterized protein</fullName>
    </submittedName>
</protein>
<dbReference type="EMBL" id="JAIWYP010000002">
    <property type="protein sequence ID" value="KAH3873722.1"/>
    <property type="molecule type" value="Genomic_DNA"/>
</dbReference>
<organism evidence="1 2">
    <name type="scientific">Dreissena polymorpha</name>
    <name type="common">Zebra mussel</name>
    <name type="synonym">Mytilus polymorpha</name>
    <dbReference type="NCBI Taxonomy" id="45954"/>
    <lineage>
        <taxon>Eukaryota</taxon>
        <taxon>Metazoa</taxon>
        <taxon>Spiralia</taxon>
        <taxon>Lophotrochozoa</taxon>
        <taxon>Mollusca</taxon>
        <taxon>Bivalvia</taxon>
        <taxon>Autobranchia</taxon>
        <taxon>Heteroconchia</taxon>
        <taxon>Euheterodonta</taxon>
        <taxon>Imparidentia</taxon>
        <taxon>Neoheterodontei</taxon>
        <taxon>Myida</taxon>
        <taxon>Dreissenoidea</taxon>
        <taxon>Dreissenidae</taxon>
        <taxon>Dreissena</taxon>
    </lineage>
</organism>